<dbReference type="EMBL" id="AWUE01017188">
    <property type="protein sequence ID" value="OMO88017.1"/>
    <property type="molecule type" value="Genomic_DNA"/>
</dbReference>
<keyword evidence="4" id="KW-1185">Reference proteome</keyword>
<dbReference type="InterPro" id="IPR008949">
    <property type="entry name" value="Isoprenoid_synthase_dom_sf"/>
</dbReference>
<dbReference type="OrthoDB" id="1877784at2759"/>
<dbReference type="SUPFAM" id="SSF48576">
    <property type="entry name" value="Terpenoid synthases"/>
    <property type="match status" value="1"/>
</dbReference>
<reference evidence="4" key="1">
    <citation type="submission" date="2013-09" db="EMBL/GenBank/DDBJ databases">
        <title>Corchorus olitorius genome sequencing.</title>
        <authorList>
            <person name="Alam M."/>
            <person name="Haque M.S."/>
            <person name="Islam M.S."/>
            <person name="Emdad E.M."/>
            <person name="Islam M.M."/>
            <person name="Ahmed B."/>
            <person name="Halim A."/>
            <person name="Hossen Q.M.M."/>
            <person name="Hossain M.Z."/>
            <person name="Ahmed R."/>
            <person name="Khan M.M."/>
            <person name="Islam R."/>
            <person name="Rashid M.M."/>
            <person name="Khan S.A."/>
            <person name="Rahman M.S."/>
            <person name="Alam M."/>
            <person name="Yahiya A.S."/>
            <person name="Khan M.S."/>
            <person name="Azam M.S."/>
            <person name="Haque T."/>
            <person name="Lashkar M.Z.H."/>
            <person name="Akhand A.I."/>
            <person name="Morshed G."/>
            <person name="Roy S."/>
            <person name="Uddin K.S."/>
            <person name="Rabeya T."/>
            <person name="Hossain A.S."/>
            <person name="Chowdhury A."/>
            <person name="Snigdha A.R."/>
            <person name="Mortoza M.S."/>
            <person name="Matin S.A."/>
            <person name="Hoque S.M.E."/>
            <person name="Islam M.K."/>
            <person name="Roy D.K."/>
            <person name="Haider R."/>
            <person name="Moosa M.M."/>
            <person name="Elias S.M."/>
            <person name="Hasan A.M."/>
            <person name="Jahan S."/>
            <person name="Shafiuddin M."/>
            <person name="Mahmood N."/>
            <person name="Shommy N.S."/>
        </authorList>
    </citation>
    <scope>NUCLEOTIDE SEQUENCE [LARGE SCALE GENOMIC DNA]</scope>
    <source>
        <strain evidence="4">cv. O-4</strain>
    </source>
</reference>
<gene>
    <name evidence="3" type="ORF">COLO4_20504</name>
</gene>
<evidence type="ECO:0000313" key="4">
    <source>
        <dbReference type="Proteomes" id="UP000187203"/>
    </source>
</evidence>
<dbReference type="PANTHER" id="PTHR31225">
    <property type="entry name" value="OS04G0344100 PROTEIN-RELATED"/>
    <property type="match status" value="1"/>
</dbReference>
<keyword evidence="1" id="KW-0479">Metal-binding</keyword>
<dbReference type="InterPro" id="IPR005630">
    <property type="entry name" value="Terpene_synthase_metal-bd"/>
</dbReference>
<sequence length="150" mass="17502">MVSGCSRMAFAQIMIGMEEADKNVYEWFLNTDNKITKSLQISSRLYNDIVTNEDEDRRGFSTAWTCYMKQHNVSRNEAVKAFREKLAAAWKVINEGYCMRPTPVPRAILRAALNYQRMLDFAYKYNDDYTKPEIAFKHLIPKVLLHPIPI</sequence>
<evidence type="ECO:0000313" key="3">
    <source>
        <dbReference type="EMBL" id="OMO88017.1"/>
    </source>
</evidence>
<dbReference type="STRING" id="93759.A0A1R3IZL3"/>
<dbReference type="Pfam" id="PF03936">
    <property type="entry name" value="Terpene_synth_C"/>
    <property type="match status" value="1"/>
</dbReference>
<comment type="caution">
    <text evidence="3">The sequence shown here is derived from an EMBL/GenBank/DDBJ whole genome shotgun (WGS) entry which is preliminary data.</text>
</comment>
<evidence type="ECO:0000259" key="2">
    <source>
        <dbReference type="Pfam" id="PF03936"/>
    </source>
</evidence>
<feature type="domain" description="Terpene synthase metal-binding" evidence="2">
    <location>
        <begin position="1"/>
        <end position="91"/>
    </location>
</feature>
<dbReference type="GO" id="GO:0000287">
    <property type="term" value="F:magnesium ion binding"/>
    <property type="evidence" value="ECO:0007669"/>
    <property type="project" value="InterPro"/>
</dbReference>
<organism evidence="3 4">
    <name type="scientific">Corchorus olitorius</name>
    <dbReference type="NCBI Taxonomy" id="93759"/>
    <lineage>
        <taxon>Eukaryota</taxon>
        <taxon>Viridiplantae</taxon>
        <taxon>Streptophyta</taxon>
        <taxon>Embryophyta</taxon>
        <taxon>Tracheophyta</taxon>
        <taxon>Spermatophyta</taxon>
        <taxon>Magnoliopsida</taxon>
        <taxon>eudicotyledons</taxon>
        <taxon>Gunneridae</taxon>
        <taxon>Pentapetalae</taxon>
        <taxon>rosids</taxon>
        <taxon>malvids</taxon>
        <taxon>Malvales</taxon>
        <taxon>Malvaceae</taxon>
        <taxon>Grewioideae</taxon>
        <taxon>Apeibeae</taxon>
        <taxon>Corchorus</taxon>
    </lineage>
</organism>
<proteinExistence type="predicted"/>
<dbReference type="GO" id="GO:0016114">
    <property type="term" value="P:terpenoid biosynthetic process"/>
    <property type="evidence" value="ECO:0007669"/>
    <property type="project" value="InterPro"/>
</dbReference>
<accession>A0A1R3IZL3</accession>
<name>A0A1R3IZL3_9ROSI</name>
<dbReference type="InterPro" id="IPR050148">
    <property type="entry name" value="Terpene_synthase-like"/>
</dbReference>
<protein>
    <recommendedName>
        <fullName evidence="2">Terpene synthase metal-binding domain-containing protein</fullName>
    </recommendedName>
</protein>
<dbReference type="Proteomes" id="UP000187203">
    <property type="component" value="Unassembled WGS sequence"/>
</dbReference>
<dbReference type="AlphaFoldDB" id="A0A1R3IZL3"/>
<dbReference type="GO" id="GO:0010333">
    <property type="term" value="F:terpene synthase activity"/>
    <property type="evidence" value="ECO:0007669"/>
    <property type="project" value="InterPro"/>
</dbReference>
<dbReference type="PANTHER" id="PTHR31225:SF180">
    <property type="entry name" value="(+)-DELTA-CADINENE SYNTHASE"/>
    <property type="match status" value="1"/>
</dbReference>
<dbReference type="Gene3D" id="1.10.600.10">
    <property type="entry name" value="Farnesyl Diphosphate Synthase"/>
    <property type="match status" value="1"/>
</dbReference>
<evidence type="ECO:0000256" key="1">
    <source>
        <dbReference type="ARBA" id="ARBA00022723"/>
    </source>
</evidence>